<dbReference type="Gene3D" id="3.40.50.2300">
    <property type="match status" value="1"/>
</dbReference>
<dbReference type="CDD" id="cd17557">
    <property type="entry name" value="REC_Rcp-like"/>
    <property type="match status" value="1"/>
</dbReference>
<gene>
    <name evidence="3" type="ORF">J2I48_06685</name>
</gene>
<keyword evidence="4" id="KW-1185">Reference proteome</keyword>
<protein>
    <submittedName>
        <fullName evidence="3">Response regulator</fullName>
    </submittedName>
</protein>
<dbReference type="EMBL" id="JAFMYU010000004">
    <property type="protein sequence ID" value="MBO0930672.1"/>
    <property type="molecule type" value="Genomic_DNA"/>
</dbReference>
<dbReference type="InterPro" id="IPR011006">
    <property type="entry name" value="CheY-like_superfamily"/>
</dbReference>
<proteinExistence type="predicted"/>
<dbReference type="Pfam" id="PF00072">
    <property type="entry name" value="Response_reg"/>
    <property type="match status" value="1"/>
</dbReference>
<keyword evidence="1" id="KW-0597">Phosphoprotein</keyword>
<evidence type="ECO:0000256" key="1">
    <source>
        <dbReference type="PROSITE-ProRule" id="PRU00169"/>
    </source>
</evidence>
<feature type="modified residue" description="4-aspartylphosphate" evidence="1">
    <location>
        <position position="60"/>
    </location>
</feature>
<feature type="domain" description="Response regulatory" evidence="2">
    <location>
        <begin position="5"/>
        <end position="127"/>
    </location>
</feature>
<dbReference type="PANTHER" id="PTHR44520:SF2">
    <property type="entry name" value="RESPONSE REGULATOR RCP1"/>
    <property type="match status" value="1"/>
</dbReference>
<dbReference type="Proteomes" id="UP000664795">
    <property type="component" value="Unassembled WGS sequence"/>
</dbReference>
<dbReference type="GO" id="GO:0000160">
    <property type="term" value="P:phosphorelay signal transduction system"/>
    <property type="evidence" value="ECO:0007669"/>
    <property type="project" value="InterPro"/>
</dbReference>
<dbReference type="InterPro" id="IPR001789">
    <property type="entry name" value="Sig_transdc_resp-reg_receiver"/>
</dbReference>
<dbReference type="PROSITE" id="PS50110">
    <property type="entry name" value="RESPONSE_REGULATORY"/>
    <property type="match status" value="1"/>
</dbReference>
<sequence length="141" mass="15794">MSQNNLFLVDDDEDDIYLARLTFSEHFPDWKLTSFSDGQELVDYVSEHTTQPLPDLIILDLNMPRLTGFEALALLKQNPNWQRIPVAILTTSSSPEDRNRSEALGACAFMTKPASIDQLASLITISKLSAANNTVDSEHNR</sequence>
<evidence type="ECO:0000313" key="4">
    <source>
        <dbReference type="Proteomes" id="UP000664795"/>
    </source>
</evidence>
<organism evidence="3 4">
    <name type="scientific">Fibrella aquatilis</name>
    <dbReference type="NCBI Taxonomy" id="2817059"/>
    <lineage>
        <taxon>Bacteria</taxon>
        <taxon>Pseudomonadati</taxon>
        <taxon>Bacteroidota</taxon>
        <taxon>Cytophagia</taxon>
        <taxon>Cytophagales</taxon>
        <taxon>Spirosomataceae</taxon>
        <taxon>Fibrella</taxon>
    </lineage>
</organism>
<accession>A0A939G1G7</accession>
<dbReference type="AlphaFoldDB" id="A0A939G1G7"/>
<dbReference type="RefSeq" id="WP_207334635.1">
    <property type="nucleotide sequence ID" value="NZ_JAFMYU010000004.1"/>
</dbReference>
<dbReference type="SUPFAM" id="SSF52172">
    <property type="entry name" value="CheY-like"/>
    <property type="match status" value="1"/>
</dbReference>
<name>A0A939G1G7_9BACT</name>
<dbReference type="SMART" id="SM00448">
    <property type="entry name" value="REC"/>
    <property type="match status" value="1"/>
</dbReference>
<dbReference type="InterPro" id="IPR052893">
    <property type="entry name" value="TCS_response_regulator"/>
</dbReference>
<reference evidence="3 4" key="1">
    <citation type="submission" date="2021-03" db="EMBL/GenBank/DDBJ databases">
        <title>Fibrella sp. HMF5036 genome sequencing and assembly.</title>
        <authorList>
            <person name="Kang H."/>
            <person name="Kim H."/>
            <person name="Bae S."/>
            <person name="Joh K."/>
        </authorList>
    </citation>
    <scope>NUCLEOTIDE SEQUENCE [LARGE SCALE GENOMIC DNA]</scope>
    <source>
        <strain evidence="3 4">HMF5036</strain>
    </source>
</reference>
<evidence type="ECO:0000313" key="3">
    <source>
        <dbReference type="EMBL" id="MBO0930672.1"/>
    </source>
</evidence>
<comment type="caution">
    <text evidence="3">The sequence shown here is derived from an EMBL/GenBank/DDBJ whole genome shotgun (WGS) entry which is preliminary data.</text>
</comment>
<dbReference type="PANTHER" id="PTHR44520">
    <property type="entry name" value="RESPONSE REGULATOR RCP1-RELATED"/>
    <property type="match status" value="1"/>
</dbReference>
<evidence type="ECO:0000259" key="2">
    <source>
        <dbReference type="PROSITE" id="PS50110"/>
    </source>
</evidence>